<gene>
    <name evidence="2" type="ORF">LACBIDRAFT_322393</name>
</gene>
<feature type="compositionally biased region" description="Basic and acidic residues" evidence="1">
    <location>
        <begin position="1"/>
        <end position="10"/>
    </location>
</feature>
<dbReference type="Proteomes" id="UP000001194">
    <property type="component" value="Unassembled WGS sequence"/>
</dbReference>
<dbReference type="InParanoid" id="B0CW49"/>
<evidence type="ECO:0000313" key="3">
    <source>
        <dbReference type="Proteomes" id="UP000001194"/>
    </source>
</evidence>
<sequence length="291" mass="32444">MVTFKAEPRGKKSAKGTKSQSTSAFLLCRRSPISAGNPQILAAENRAGFHWASSFIDDISDLSPLEAMAYDARRSDGNSNASQRPTRRGLRGKEMPKGSKVLLPYPLSLLTSPTPLFTEEDLPNVFYYPAPDSPKNRPSFTSLEPIRIPHGQLEGKDVADVDDRVHGFGNGEKGGERECAQVQLPQSSYQAARHCQAQWFAANVPVQRQLCLRNGRPVFRVLAFLLRGWPGLKDRPFISSESDDFRFDVDLDLDVHVEGEAEYPMMLPLSLHSSPKVNLETDIASRLEEYR</sequence>
<feature type="region of interest" description="Disordered" evidence="1">
    <location>
        <begin position="1"/>
        <end position="21"/>
    </location>
</feature>
<dbReference type="KEGG" id="lbc:LACBIDRAFT_322393"/>
<feature type="region of interest" description="Disordered" evidence="1">
    <location>
        <begin position="73"/>
        <end position="97"/>
    </location>
</feature>
<dbReference type="GeneID" id="6071139"/>
<evidence type="ECO:0000313" key="2">
    <source>
        <dbReference type="EMBL" id="EDR13004.1"/>
    </source>
</evidence>
<evidence type="ECO:0000256" key="1">
    <source>
        <dbReference type="SAM" id="MobiDB-lite"/>
    </source>
</evidence>
<reference evidence="2 3" key="1">
    <citation type="journal article" date="2008" name="Nature">
        <title>The genome of Laccaria bicolor provides insights into mycorrhizal symbiosis.</title>
        <authorList>
            <person name="Martin F."/>
            <person name="Aerts A."/>
            <person name="Ahren D."/>
            <person name="Brun A."/>
            <person name="Danchin E.G.J."/>
            <person name="Duchaussoy F."/>
            <person name="Gibon J."/>
            <person name="Kohler A."/>
            <person name="Lindquist E."/>
            <person name="Pereda V."/>
            <person name="Salamov A."/>
            <person name="Shapiro H.J."/>
            <person name="Wuyts J."/>
            <person name="Blaudez D."/>
            <person name="Buee M."/>
            <person name="Brokstein P."/>
            <person name="Canbaeck B."/>
            <person name="Cohen D."/>
            <person name="Courty P.E."/>
            <person name="Coutinho P.M."/>
            <person name="Delaruelle C."/>
            <person name="Detter J.C."/>
            <person name="Deveau A."/>
            <person name="DiFazio S."/>
            <person name="Duplessis S."/>
            <person name="Fraissinet-Tachet L."/>
            <person name="Lucic E."/>
            <person name="Frey-Klett P."/>
            <person name="Fourrey C."/>
            <person name="Feussner I."/>
            <person name="Gay G."/>
            <person name="Grimwood J."/>
            <person name="Hoegger P.J."/>
            <person name="Jain P."/>
            <person name="Kilaru S."/>
            <person name="Labbe J."/>
            <person name="Lin Y.C."/>
            <person name="Legue V."/>
            <person name="Le Tacon F."/>
            <person name="Marmeisse R."/>
            <person name="Melayah D."/>
            <person name="Montanini B."/>
            <person name="Muratet M."/>
            <person name="Nehls U."/>
            <person name="Niculita-Hirzel H."/>
            <person name="Oudot-Le Secq M.P."/>
            <person name="Peter M."/>
            <person name="Quesneville H."/>
            <person name="Rajashekar B."/>
            <person name="Reich M."/>
            <person name="Rouhier N."/>
            <person name="Schmutz J."/>
            <person name="Yin T."/>
            <person name="Chalot M."/>
            <person name="Henrissat B."/>
            <person name="Kuees U."/>
            <person name="Lucas S."/>
            <person name="Van de Peer Y."/>
            <person name="Podila G.K."/>
            <person name="Polle A."/>
            <person name="Pukkila P.J."/>
            <person name="Richardson P.M."/>
            <person name="Rouze P."/>
            <person name="Sanders I.R."/>
            <person name="Stajich J.E."/>
            <person name="Tunlid A."/>
            <person name="Tuskan G."/>
            <person name="Grigoriev I.V."/>
        </authorList>
    </citation>
    <scope>NUCLEOTIDE SEQUENCE [LARGE SCALE GENOMIC DNA]</scope>
    <source>
        <strain evidence="3">S238N-H82 / ATCC MYA-4686</strain>
    </source>
</reference>
<accession>B0CW49</accession>
<organism evidence="3">
    <name type="scientific">Laccaria bicolor (strain S238N-H82 / ATCC MYA-4686)</name>
    <name type="common">Bicoloured deceiver</name>
    <name type="synonym">Laccaria laccata var. bicolor</name>
    <dbReference type="NCBI Taxonomy" id="486041"/>
    <lineage>
        <taxon>Eukaryota</taxon>
        <taxon>Fungi</taxon>
        <taxon>Dikarya</taxon>
        <taxon>Basidiomycota</taxon>
        <taxon>Agaricomycotina</taxon>
        <taxon>Agaricomycetes</taxon>
        <taxon>Agaricomycetidae</taxon>
        <taxon>Agaricales</taxon>
        <taxon>Agaricineae</taxon>
        <taxon>Hydnangiaceae</taxon>
        <taxon>Laccaria</taxon>
    </lineage>
</organism>
<proteinExistence type="predicted"/>
<dbReference type="RefSeq" id="XP_001875502.1">
    <property type="nucleotide sequence ID" value="XM_001875467.1"/>
</dbReference>
<dbReference type="HOGENOM" id="CLU_956666_0_0_1"/>
<keyword evidence="3" id="KW-1185">Reference proteome</keyword>
<name>B0CW49_LACBS</name>
<protein>
    <submittedName>
        <fullName evidence="2">Predicted protein</fullName>
    </submittedName>
</protein>
<dbReference type="EMBL" id="DS547093">
    <property type="protein sequence ID" value="EDR13004.1"/>
    <property type="molecule type" value="Genomic_DNA"/>
</dbReference>
<dbReference type="AlphaFoldDB" id="B0CW49"/>